<dbReference type="AlphaFoldDB" id="B9XHY4"/>
<dbReference type="Proteomes" id="UP000003688">
    <property type="component" value="Unassembled WGS sequence"/>
</dbReference>
<dbReference type="EMBL" id="ABOX02000016">
    <property type="protein sequence ID" value="EEF60477.1"/>
    <property type="molecule type" value="Genomic_DNA"/>
</dbReference>
<proteinExistence type="predicted"/>
<protein>
    <submittedName>
        <fullName evidence="1">Uncharacterized protein</fullName>
    </submittedName>
</protein>
<keyword evidence="2" id="KW-1185">Reference proteome</keyword>
<accession>B9XHY4</accession>
<comment type="caution">
    <text evidence="1">The sequence shown here is derived from an EMBL/GenBank/DDBJ whole genome shotgun (WGS) entry which is preliminary data.</text>
</comment>
<reference evidence="1 2" key="1">
    <citation type="journal article" date="2011" name="J. Bacteriol.">
        <title>Genome sequence of 'Pedosphaera parvula' Ellin514, an aerobic Verrucomicrobial isolate from pasture soil.</title>
        <authorList>
            <person name="Kant R."/>
            <person name="van Passel M.W."/>
            <person name="Sangwan P."/>
            <person name="Palva A."/>
            <person name="Lucas S."/>
            <person name="Copeland A."/>
            <person name="Lapidus A."/>
            <person name="Glavina Del Rio T."/>
            <person name="Dalin E."/>
            <person name="Tice H."/>
            <person name="Bruce D."/>
            <person name="Goodwin L."/>
            <person name="Pitluck S."/>
            <person name="Chertkov O."/>
            <person name="Larimer F.W."/>
            <person name="Land M.L."/>
            <person name="Hauser L."/>
            <person name="Brettin T.S."/>
            <person name="Detter J.C."/>
            <person name="Han S."/>
            <person name="de Vos W.M."/>
            <person name="Janssen P.H."/>
            <person name="Smidt H."/>
        </authorList>
    </citation>
    <scope>NUCLEOTIDE SEQUENCE [LARGE SCALE GENOMIC DNA]</scope>
    <source>
        <strain evidence="1 2">Ellin514</strain>
    </source>
</reference>
<name>B9XHY4_PEDPL</name>
<organism evidence="1 2">
    <name type="scientific">Pedosphaera parvula (strain Ellin514)</name>
    <dbReference type="NCBI Taxonomy" id="320771"/>
    <lineage>
        <taxon>Bacteria</taxon>
        <taxon>Pseudomonadati</taxon>
        <taxon>Verrucomicrobiota</taxon>
        <taxon>Pedosphaerae</taxon>
        <taxon>Pedosphaerales</taxon>
        <taxon>Pedosphaeraceae</taxon>
        <taxon>Pedosphaera</taxon>
    </lineage>
</organism>
<evidence type="ECO:0000313" key="2">
    <source>
        <dbReference type="Proteomes" id="UP000003688"/>
    </source>
</evidence>
<sequence>MLQITPYSYGVFYRHAGDEDCLGMESGGASLLAANCRTFREDGRGKRNKNV</sequence>
<dbReference type="STRING" id="320771.Cflav_PD3447"/>
<evidence type="ECO:0000313" key="1">
    <source>
        <dbReference type="EMBL" id="EEF60477.1"/>
    </source>
</evidence>
<gene>
    <name evidence="1" type="ORF">Cflav_PD3447</name>
</gene>